<evidence type="ECO:0000256" key="2">
    <source>
        <dbReference type="ARBA" id="ARBA00023125"/>
    </source>
</evidence>
<dbReference type="InterPro" id="IPR046532">
    <property type="entry name" value="DUF6597"/>
</dbReference>
<proteinExistence type="predicted"/>
<dbReference type="Pfam" id="PF20240">
    <property type="entry name" value="DUF6597"/>
    <property type="match status" value="1"/>
</dbReference>
<accession>A0A0F5IPJ1</accession>
<dbReference type="InterPro" id="IPR009057">
    <property type="entry name" value="Homeodomain-like_sf"/>
</dbReference>
<gene>
    <name evidence="5" type="ORF">HMPREF1535_04673</name>
</gene>
<dbReference type="SMART" id="SM00342">
    <property type="entry name" value="HTH_ARAC"/>
    <property type="match status" value="1"/>
</dbReference>
<keyword evidence="2" id="KW-0238">DNA-binding</keyword>
<reference evidence="5 6" key="1">
    <citation type="submission" date="2013-04" db="EMBL/GenBank/DDBJ databases">
        <title>The Genome Sequence of Parabacteroides goldsteinii DSM 19448.</title>
        <authorList>
            <consortium name="The Broad Institute Genomics Platform"/>
            <person name="Earl A."/>
            <person name="Ward D."/>
            <person name="Feldgarden M."/>
            <person name="Gevers D."/>
            <person name="Martens E."/>
            <person name="Sakamoto M."/>
            <person name="Benno Y."/>
            <person name="Song Y."/>
            <person name="Liu C."/>
            <person name="Lee J."/>
            <person name="Bolanos M."/>
            <person name="Vaisanen M.L."/>
            <person name="Finegold S.M."/>
            <person name="Walker B."/>
            <person name="Young S."/>
            <person name="Zeng Q."/>
            <person name="Gargeya S."/>
            <person name="Fitzgerald M."/>
            <person name="Haas B."/>
            <person name="Abouelleil A."/>
            <person name="Allen A.W."/>
            <person name="Alvarado L."/>
            <person name="Arachchi H.M."/>
            <person name="Berlin A.M."/>
            <person name="Chapman S.B."/>
            <person name="Gainer-Dewar J."/>
            <person name="Goldberg J."/>
            <person name="Griggs A."/>
            <person name="Gujja S."/>
            <person name="Hansen M."/>
            <person name="Howarth C."/>
            <person name="Imamovic A."/>
            <person name="Ireland A."/>
            <person name="Larimer J."/>
            <person name="McCowan C."/>
            <person name="Murphy C."/>
            <person name="Pearson M."/>
            <person name="Poon T.W."/>
            <person name="Priest M."/>
            <person name="Roberts A."/>
            <person name="Saif S."/>
            <person name="Shea T."/>
            <person name="Sisk P."/>
            <person name="Sykes S."/>
            <person name="Wortman J."/>
            <person name="Nusbaum C."/>
            <person name="Birren B."/>
        </authorList>
    </citation>
    <scope>NUCLEOTIDE SEQUENCE [LARGE SCALE GENOMIC DNA]</scope>
    <source>
        <strain evidence="5 6">DSM 19448</strain>
    </source>
</reference>
<evidence type="ECO:0000313" key="5">
    <source>
        <dbReference type="EMBL" id="KKB47265.1"/>
    </source>
</evidence>
<dbReference type="PANTHER" id="PTHR46796:SF13">
    <property type="entry name" value="HTH-TYPE TRANSCRIPTIONAL ACTIVATOR RHAS"/>
    <property type="match status" value="1"/>
</dbReference>
<dbReference type="GO" id="GO:0043565">
    <property type="term" value="F:sequence-specific DNA binding"/>
    <property type="evidence" value="ECO:0007669"/>
    <property type="project" value="InterPro"/>
</dbReference>
<evidence type="ECO:0000256" key="1">
    <source>
        <dbReference type="ARBA" id="ARBA00023015"/>
    </source>
</evidence>
<keyword evidence="3" id="KW-0804">Transcription</keyword>
<name>A0A0F5IPJ1_9BACT</name>
<dbReference type="InterPro" id="IPR050204">
    <property type="entry name" value="AraC_XylS_family_regulators"/>
</dbReference>
<protein>
    <recommendedName>
        <fullName evidence="4">HTH araC/xylS-type domain-containing protein</fullName>
    </recommendedName>
</protein>
<dbReference type="EMBL" id="AQHV01000026">
    <property type="protein sequence ID" value="KKB47265.1"/>
    <property type="molecule type" value="Genomic_DNA"/>
</dbReference>
<dbReference type="RefSeq" id="WP_046147718.1">
    <property type="nucleotide sequence ID" value="NZ_KQ033914.1"/>
</dbReference>
<dbReference type="STRING" id="927665.HMPREF1535_04673"/>
<comment type="caution">
    <text evidence="5">The sequence shown here is derived from an EMBL/GenBank/DDBJ whole genome shotgun (WGS) entry which is preliminary data.</text>
</comment>
<dbReference type="InterPro" id="IPR018060">
    <property type="entry name" value="HTH_AraC"/>
</dbReference>
<dbReference type="PANTHER" id="PTHR46796">
    <property type="entry name" value="HTH-TYPE TRANSCRIPTIONAL ACTIVATOR RHAS-RELATED"/>
    <property type="match status" value="1"/>
</dbReference>
<dbReference type="Proteomes" id="UP000033047">
    <property type="component" value="Unassembled WGS sequence"/>
</dbReference>
<dbReference type="HOGENOM" id="CLU_066193_1_0_10"/>
<dbReference type="AlphaFoldDB" id="A0A0F5IPJ1"/>
<dbReference type="SUPFAM" id="SSF46689">
    <property type="entry name" value="Homeodomain-like"/>
    <property type="match status" value="1"/>
</dbReference>
<dbReference type="GO" id="GO:0003700">
    <property type="term" value="F:DNA-binding transcription factor activity"/>
    <property type="evidence" value="ECO:0007669"/>
    <property type="project" value="InterPro"/>
</dbReference>
<feature type="domain" description="HTH araC/xylS-type" evidence="4">
    <location>
        <begin position="145"/>
        <end position="255"/>
    </location>
</feature>
<dbReference type="PROSITE" id="PS01124">
    <property type="entry name" value="HTH_ARAC_FAMILY_2"/>
    <property type="match status" value="1"/>
</dbReference>
<sequence>MEKFQLVQPSRLLRPYVKQYWFLAIDNAERSSQRYVPSGCAVLAFHRGDKIYSTLHQEMQPRSSLCGQSVSYTDVVYSGNLNLVMVVFQPVAARVVLGIPMNNLRDKNVDVELLGDASLIELEKWIMETEDNNQCVYLIEQYLLKKLYGFTSERFARMNAVVQSINNGQQDITELSQSACLGYKQFKRVFAEYTGLNPKEFLQIARFRNALHCLHAGSQIRLNQLAYDWGYCDKSHLIKDFKTFMGYTPKEYLSICDSYSEYLSLFNSVFINGERETKSNRL</sequence>
<evidence type="ECO:0000259" key="4">
    <source>
        <dbReference type="PROSITE" id="PS01124"/>
    </source>
</evidence>
<dbReference type="Gene3D" id="1.10.10.60">
    <property type="entry name" value="Homeodomain-like"/>
    <property type="match status" value="1"/>
</dbReference>
<dbReference type="PATRIC" id="fig|927665.4.peg.4795"/>
<keyword evidence="1" id="KW-0805">Transcription regulation</keyword>
<evidence type="ECO:0000256" key="3">
    <source>
        <dbReference type="ARBA" id="ARBA00023163"/>
    </source>
</evidence>
<evidence type="ECO:0000313" key="6">
    <source>
        <dbReference type="Proteomes" id="UP000033047"/>
    </source>
</evidence>
<organism evidence="5 6">
    <name type="scientific">Parabacteroides goldsteinii DSM 19448 = WAL 12034</name>
    <dbReference type="NCBI Taxonomy" id="927665"/>
    <lineage>
        <taxon>Bacteria</taxon>
        <taxon>Pseudomonadati</taxon>
        <taxon>Bacteroidota</taxon>
        <taxon>Bacteroidia</taxon>
        <taxon>Bacteroidales</taxon>
        <taxon>Tannerellaceae</taxon>
        <taxon>Parabacteroides</taxon>
    </lineage>
</organism>
<dbReference type="Pfam" id="PF12833">
    <property type="entry name" value="HTH_18"/>
    <property type="match status" value="1"/>
</dbReference>